<evidence type="ECO:0000313" key="2">
    <source>
        <dbReference type="EMBL" id="KAF5337328.1"/>
    </source>
</evidence>
<feature type="region of interest" description="Disordered" evidence="1">
    <location>
        <begin position="566"/>
        <end position="641"/>
    </location>
</feature>
<feature type="region of interest" description="Disordered" evidence="1">
    <location>
        <begin position="1"/>
        <end position="23"/>
    </location>
</feature>
<evidence type="ECO:0000256" key="1">
    <source>
        <dbReference type="SAM" id="MobiDB-lite"/>
    </source>
</evidence>
<accession>A0A8H5CAU7</accession>
<dbReference type="OrthoDB" id="3357813at2759"/>
<protein>
    <submittedName>
        <fullName evidence="2">Uncharacterized protein</fullName>
    </submittedName>
</protein>
<dbReference type="Proteomes" id="UP000541558">
    <property type="component" value="Unassembled WGS sequence"/>
</dbReference>
<keyword evidence="3" id="KW-1185">Reference proteome</keyword>
<name>A0A8H5CAU7_9AGAR</name>
<reference evidence="2 3" key="1">
    <citation type="journal article" date="2020" name="ISME J.">
        <title>Uncovering the hidden diversity of litter-decomposition mechanisms in mushroom-forming fungi.</title>
        <authorList>
            <person name="Floudas D."/>
            <person name="Bentzer J."/>
            <person name="Ahren D."/>
            <person name="Johansson T."/>
            <person name="Persson P."/>
            <person name="Tunlid A."/>
        </authorList>
    </citation>
    <scope>NUCLEOTIDE SEQUENCE [LARGE SCALE GENOMIC DNA]</scope>
    <source>
        <strain evidence="2 3">CBS 175.51</strain>
    </source>
</reference>
<gene>
    <name evidence="2" type="ORF">D9611_003314</name>
</gene>
<feature type="region of interest" description="Disordered" evidence="1">
    <location>
        <begin position="402"/>
        <end position="456"/>
    </location>
</feature>
<feature type="compositionally biased region" description="Low complexity" evidence="1">
    <location>
        <begin position="261"/>
        <end position="272"/>
    </location>
</feature>
<feature type="compositionally biased region" description="Low complexity" evidence="1">
    <location>
        <begin position="280"/>
        <end position="291"/>
    </location>
</feature>
<feature type="region of interest" description="Disordered" evidence="1">
    <location>
        <begin position="237"/>
        <end position="291"/>
    </location>
</feature>
<evidence type="ECO:0000313" key="3">
    <source>
        <dbReference type="Proteomes" id="UP000541558"/>
    </source>
</evidence>
<feature type="compositionally biased region" description="Basic and acidic residues" evidence="1">
    <location>
        <begin position="619"/>
        <end position="634"/>
    </location>
</feature>
<organism evidence="2 3">
    <name type="scientific">Ephemerocybe angulata</name>
    <dbReference type="NCBI Taxonomy" id="980116"/>
    <lineage>
        <taxon>Eukaryota</taxon>
        <taxon>Fungi</taxon>
        <taxon>Dikarya</taxon>
        <taxon>Basidiomycota</taxon>
        <taxon>Agaricomycotina</taxon>
        <taxon>Agaricomycetes</taxon>
        <taxon>Agaricomycetidae</taxon>
        <taxon>Agaricales</taxon>
        <taxon>Agaricineae</taxon>
        <taxon>Psathyrellaceae</taxon>
        <taxon>Ephemerocybe</taxon>
    </lineage>
</organism>
<feature type="compositionally biased region" description="Pro residues" evidence="1">
    <location>
        <begin position="574"/>
        <end position="591"/>
    </location>
</feature>
<sequence length="641" mass="70845">MADLLPPPSYSQQDSVAPLAAPEQPLPAHDPQIVLLPTVDAVNFQKGYLGAEGERAAIEGEIQIKGIEPNRWNRVSVTLRTFERAYAREIELGFTEQDLYTRDVVQGNFPLSFPFSIPLMPDTPQSIQTTHSVLAHTLTALLHPVDPLQQPLRKSLSVHTRRYSSPGSSIAISPETYHFNEPTRVEVQVPRTSFTTGEDIPLYVTVPPPSRELVVDRGLRLRNIQAELVRIIKVKREREGQDEADSDSDVELPHPSDLAYPDQPQSSSSDPTPRAEYTQPSSSSKPPVSPDFSGSCYRTVVARSGASCRFHSSRPIQLRFLLHQTLTSSPSESRTDLPSAEVGRLESDAESALITQLTLLHNIAFHIKVFVSFVDTKTHTERISHIIVPIVVLPPPARLPQVPPTIDEAYSKKHDRPPSQTNRQEEYPSIPHYSEAGPSILSGAPPPFDDREAPPPFFATELEASTSTRLPTFQESENEIILPDTDPRANFPPVAPEIPGEGDIFGFPPSQQFDGHSEDMQRSNTPPPTLEMASHDTDLTSLADLHDSGHVTIEAMNLVLSEPQHDVDLDNGEQPPPPPPAMDDPSDPPPSIDSAFRSPEAMGQRPTTPPLPPYLVPGDDTHHHHHEHDQEHVNRPPPYVD</sequence>
<proteinExistence type="predicted"/>
<dbReference type="AlphaFoldDB" id="A0A8H5CAU7"/>
<comment type="caution">
    <text evidence="2">The sequence shown here is derived from an EMBL/GenBank/DDBJ whole genome shotgun (WGS) entry which is preliminary data.</text>
</comment>
<dbReference type="EMBL" id="JAACJK010000057">
    <property type="protein sequence ID" value="KAF5337328.1"/>
    <property type="molecule type" value="Genomic_DNA"/>
</dbReference>
<feature type="region of interest" description="Disordered" evidence="1">
    <location>
        <begin position="508"/>
        <end position="534"/>
    </location>
</feature>